<name>A0AAV3NW05_LITER</name>
<dbReference type="GO" id="GO:0006355">
    <property type="term" value="P:regulation of DNA-templated transcription"/>
    <property type="evidence" value="ECO:0007669"/>
    <property type="project" value="InterPro"/>
</dbReference>
<evidence type="ECO:0000313" key="4">
    <source>
        <dbReference type="Proteomes" id="UP001454036"/>
    </source>
</evidence>
<reference evidence="3 4" key="1">
    <citation type="submission" date="2024-01" db="EMBL/GenBank/DDBJ databases">
        <title>The complete chloroplast genome sequence of Lithospermum erythrorhizon: insights into the phylogenetic relationship among Boraginaceae species and the maternal lineages of purple gromwells.</title>
        <authorList>
            <person name="Okada T."/>
            <person name="Watanabe K."/>
        </authorList>
    </citation>
    <scope>NUCLEOTIDE SEQUENCE [LARGE SCALE GENOMIC DNA]</scope>
</reference>
<dbReference type="InterPro" id="IPR044303">
    <property type="entry name" value="ZAT1/4/9"/>
</dbReference>
<comment type="caution">
    <text evidence="3">The sequence shown here is derived from an EMBL/GenBank/DDBJ whole genome shotgun (WGS) entry which is preliminary data.</text>
</comment>
<dbReference type="Gene3D" id="3.30.160.60">
    <property type="entry name" value="Classic Zinc Finger"/>
    <property type="match status" value="2"/>
</dbReference>
<keyword evidence="1" id="KW-0862">Zinc</keyword>
<dbReference type="SUPFAM" id="SSF57667">
    <property type="entry name" value="beta-beta-alpha zinc fingers"/>
    <property type="match status" value="2"/>
</dbReference>
<evidence type="ECO:0000313" key="3">
    <source>
        <dbReference type="EMBL" id="GAA0143572.1"/>
    </source>
</evidence>
<dbReference type="PANTHER" id="PTHR46326">
    <property type="entry name" value="ZINC FINGER PROTEIN ZAT1-RELATED"/>
    <property type="match status" value="1"/>
</dbReference>
<dbReference type="PROSITE" id="PS50157">
    <property type="entry name" value="ZINC_FINGER_C2H2_2"/>
    <property type="match status" value="3"/>
</dbReference>
<dbReference type="InterPro" id="IPR013087">
    <property type="entry name" value="Znf_C2H2_type"/>
</dbReference>
<feature type="domain" description="C2H2-type" evidence="2">
    <location>
        <begin position="4"/>
        <end position="31"/>
    </location>
</feature>
<accession>A0AAV3NW05</accession>
<dbReference type="PROSITE" id="PS00028">
    <property type="entry name" value="ZINC_FINGER_C2H2_1"/>
    <property type="match status" value="3"/>
</dbReference>
<feature type="domain" description="C2H2-type" evidence="2">
    <location>
        <begin position="162"/>
        <end position="189"/>
    </location>
</feature>
<dbReference type="SMART" id="SM00355">
    <property type="entry name" value="ZnF_C2H2"/>
    <property type="match status" value="3"/>
</dbReference>
<dbReference type="InterPro" id="IPR036236">
    <property type="entry name" value="Znf_C2H2_sf"/>
</dbReference>
<dbReference type="EMBL" id="BAABME010000533">
    <property type="protein sequence ID" value="GAA0143572.1"/>
    <property type="molecule type" value="Genomic_DNA"/>
</dbReference>
<proteinExistence type="predicted"/>
<dbReference type="PANTHER" id="PTHR46326:SF2">
    <property type="entry name" value="ZINC FINGER PROTEIN ZAT1-RELATED"/>
    <property type="match status" value="1"/>
</dbReference>
<dbReference type="GO" id="GO:0008270">
    <property type="term" value="F:zinc ion binding"/>
    <property type="evidence" value="ECO:0007669"/>
    <property type="project" value="UniProtKB-KW"/>
</dbReference>
<feature type="domain" description="C2H2-type" evidence="2">
    <location>
        <begin position="211"/>
        <end position="238"/>
    </location>
</feature>
<dbReference type="AlphaFoldDB" id="A0AAV3NW05"/>
<dbReference type="Pfam" id="PF13912">
    <property type="entry name" value="zf-C2H2_6"/>
    <property type="match status" value="3"/>
</dbReference>
<keyword evidence="4" id="KW-1185">Reference proteome</keyword>
<gene>
    <name evidence="3" type="ORF">LIER_04227</name>
</gene>
<keyword evidence="1" id="KW-0863">Zinc-finger</keyword>
<keyword evidence="1" id="KW-0479">Metal-binding</keyword>
<sequence>MKNQRCKLCLKRFANGRALGNHMRFHMNESSSTSSKQENKDNPKQLKSLLDQDCSFPVETSFDLLQESESETDSSMKSKCKKSKRVIRSRILDTNISKANELSWFEDNESVSSISEINHDEDVAYCLMMLSRDKWIKQEEDAKTEDFDVVNLTKVNTRGGKYRCETCNKVFKSYQALGGHKANHKKIKVKNETEEHETEKAGESRRKEREHECPICSRVFASGQALGGHKRSHLTKSARENHNFVKPFSRKIDLNLPAPLDDDEEINQMELSVVSDAE</sequence>
<organism evidence="3 4">
    <name type="scientific">Lithospermum erythrorhizon</name>
    <name type="common">Purple gromwell</name>
    <name type="synonym">Lithospermum officinale var. erythrorhizon</name>
    <dbReference type="NCBI Taxonomy" id="34254"/>
    <lineage>
        <taxon>Eukaryota</taxon>
        <taxon>Viridiplantae</taxon>
        <taxon>Streptophyta</taxon>
        <taxon>Embryophyta</taxon>
        <taxon>Tracheophyta</taxon>
        <taxon>Spermatophyta</taxon>
        <taxon>Magnoliopsida</taxon>
        <taxon>eudicotyledons</taxon>
        <taxon>Gunneridae</taxon>
        <taxon>Pentapetalae</taxon>
        <taxon>asterids</taxon>
        <taxon>lamiids</taxon>
        <taxon>Boraginales</taxon>
        <taxon>Boraginaceae</taxon>
        <taxon>Boraginoideae</taxon>
        <taxon>Lithospermeae</taxon>
        <taxon>Lithospermum</taxon>
    </lineage>
</organism>
<protein>
    <recommendedName>
        <fullName evidence="2">C2H2-type domain-containing protein</fullName>
    </recommendedName>
</protein>
<dbReference type="Proteomes" id="UP001454036">
    <property type="component" value="Unassembled WGS sequence"/>
</dbReference>
<evidence type="ECO:0000256" key="1">
    <source>
        <dbReference type="PROSITE-ProRule" id="PRU00042"/>
    </source>
</evidence>
<evidence type="ECO:0000259" key="2">
    <source>
        <dbReference type="PROSITE" id="PS50157"/>
    </source>
</evidence>